<proteinExistence type="predicted"/>
<dbReference type="Gene3D" id="3.40.50.1240">
    <property type="entry name" value="Phosphoglycerate mutase-like"/>
    <property type="match status" value="1"/>
</dbReference>
<dbReference type="Pfam" id="PF00300">
    <property type="entry name" value="His_Phos_1"/>
    <property type="match status" value="1"/>
</dbReference>
<dbReference type="InterPro" id="IPR013078">
    <property type="entry name" value="His_Pase_superF_clade-1"/>
</dbReference>
<keyword evidence="2" id="KW-1185">Reference proteome</keyword>
<organism evidence="1 2">
    <name type="scientific">Amanita thiersii Skay4041</name>
    <dbReference type="NCBI Taxonomy" id="703135"/>
    <lineage>
        <taxon>Eukaryota</taxon>
        <taxon>Fungi</taxon>
        <taxon>Dikarya</taxon>
        <taxon>Basidiomycota</taxon>
        <taxon>Agaricomycotina</taxon>
        <taxon>Agaricomycetes</taxon>
        <taxon>Agaricomycetidae</taxon>
        <taxon>Agaricales</taxon>
        <taxon>Pluteineae</taxon>
        <taxon>Amanitaceae</taxon>
        <taxon>Amanita</taxon>
    </lineage>
</organism>
<dbReference type="AlphaFoldDB" id="A0A2A9NVC1"/>
<dbReference type="GO" id="GO:0005737">
    <property type="term" value="C:cytoplasm"/>
    <property type="evidence" value="ECO:0007669"/>
    <property type="project" value="TreeGrafter"/>
</dbReference>
<dbReference type="PANTHER" id="PTHR48100">
    <property type="entry name" value="BROAD-SPECIFICITY PHOSPHATASE YOR283W-RELATED"/>
    <property type="match status" value="1"/>
</dbReference>
<dbReference type="CDD" id="cd07067">
    <property type="entry name" value="HP_PGM_like"/>
    <property type="match status" value="1"/>
</dbReference>
<dbReference type="EMBL" id="KZ301974">
    <property type="protein sequence ID" value="PFH53324.1"/>
    <property type="molecule type" value="Genomic_DNA"/>
</dbReference>
<evidence type="ECO:0000313" key="2">
    <source>
        <dbReference type="Proteomes" id="UP000242287"/>
    </source>
</evidence>
<dbReference type="Proteomes" id="UP000242287">
    <property type="component" value="Unassembled WGS sequence"/>
</dbReference>
<gene>
    <name evidence="1" type="ORF">AMATHDRAFT_187957</name>
</gene>
<reference evidence="1 2" key="1">
    <citation type="submission" date="2014-02" db="EMBL/GenBank/DDBJ databases">
        <title>Transposable element dynamics among asymbiotic and ectomycorrhizal Amanita fungi.</title>
        <authorList>
            <consortium name="DOE Joint Genome Institute"/>
            <person name="Hess J."/>
            <person name="Skrede I."/>
            <person name="Wolfe B."/>
            <person name="LaButti K."/>
            <person name="Ohm R.A."/>
            <person name="Grigoriev I.V."/>
            <person name="Pringle A."/>
        </authorList>
    </citation>
    <scope>NUCLEOTIDE SEQUENCE [LARGE SCALE GENOMIC DNA]</scope>
    <source>
        <strain evidence="1 2">SKay4041</strain>
    </source>
</reference>
<sequence length="280" mass="31987">MTRRYEVVPGYFIQDTSDPGVLPAIPQRFGLADESPERWTSFVAQIKKLNDLADARSEYKVFFLGRHGEGFHNFAISKYGSKAWDNYWSKLDTDGEITWGPDPELTQLGIEQAMNVQQAWKDELPFGLPLPDRLYCSPLTRAMKTCEITFHDTILNDIRKVMVSELCREENGVHTCDKRNVKQYIEKAFPLFEIEDGFTEEDELWDPNIRETRDQVVQRAKAMIDTIFETDTAHTFISITAHSGFIQGFMKAVNKPIIAIPIGGVLPVVVKARLEIRLAN</sequence>
<dbReference type="PANTHER" id="PTHR48100:SF1">
    <property type="entry name" value="HISTIDINE PHOSPHATASE FAMILY PROTEIN-RELATED"/>
    <property type="match status" value="1"/>
</dbReference>
<dbReference type="InterPro" id="IPR029033">
    <property type="entry name" value="His_PPase_superfam"/>
</dbReference>
<evidence type="ECO:0000313" key="1">
    <source>
        <dbReference type="EMBL" id="PFH53324.1"/>
    </source>
</evidence>
<dbReference type="InterPro" id="IPR050275">
    <property type="entry name" value="PGM_Phosphatase"/>
</dbReference>
<evidence type="ECO:0008006" key="3">
    <source>
        <dbReference type="Google" id="ProtNLM"/>
    </source>
</evidence>
<accession>A0A2A9NVC1</accession>
<dbReference type="SUPFAM" id="SSF53254">
    <property type="entry name" value="Phosphoglycerate mutase-like"/>
    <property type="match status" value="1"/>
</dbReference>
<name>A0A2A9NVC1_9AGAR</name>
<dbReference type="OrthoDB" id="496981at2759"/>
<protein>
    <recommendedName>
        <fullName evidence="3">Phosphoglycerate mutase</fullName>
    </recommendedName>
</protein>
<dbReference type="GO" id="GO:0016791">
    <property type="term" value="F:phosphatase activity"/>
    <property type="evidence" value="ECO:0007669"/>
    <property type="project" value="TreeGrafter"/>
</dbReference>